<dbReference type="RefSeq" id="WP_344684743.1">
    <property type="nucleotide sequence ID" value="NZ_BAAAUX010000025.1"/>
</dbReference>
<accession>A0ABN3VKJ6</accession>
<keyword evidence="2" id="KW-1133">Transmembrane helix</keyword>
<dbReference type="Proteomes" id="UP001500979">
    <property type="component" value="Unassembled WGS sequence"/>
</dbReference>
<keyword evidence="5" id="KW-1185">Reference proteome</keyword>
<feature type="transmembrane region" description="Helical" evidence="2">
    <location>
        <begin position="137"/>
        <end position="155"/>
    </location>
</feature>
<feature type="transmembrane region" description="Helical" evidence="2">
    <location>
        <begin position="80"/>
        <end position="98"/>
    </location>
</feature>
<dbReference type="Pfam" id="PF13490">
    <property type="entry name" value="zf-HC2"/>
    <property type="match status" value="1"/>
</dbReference>
<keyword evidence="2" id="KW-0812">Transmembrane</keyword>
<sequence>MDCESCRISVSARLDSEPGAAPAEQVEAHLSRCAACRAWQAEATALTRSLRVRPAVATPDLVDVVLDRFPRRLPVLRRSLGAVAVAQLLLGLAQMLGFGTHGHHEMSAHLFNESTAWNVAVGAGLLWAAIRTRAVAGMLPVLGVFLLVLTGFSLYDLITGVVTLDRVASHGLMLIGLGLLCAVHWTGRGHHPGGSAGSTGHDHVDLPPYDDLVPGEAPPTLRPTAQERRAA</sequence>
<evidence type="ECO:0000313" key="5">
    <source>
        <dbReference type="Proteomes" id="UP001500979"/>
    </source>
</evidence>
<feature type="domain" description="Putative zinc-finger" evidence="3">
    <location>
        <begin position="3"/>
        <end position="37"/>
    </location>
</feature>
<evidence type="ECO:0000313" key="4">
    <source>
        <dbReference type="EMBL" id="GAA2813228.1"/>
    </source>
</evidence>
<feature type="region of interest" description="Disordered" evidence="1">
    <location>
        <begin position="207"/>
        <end position="231"/>
    </location>
</feature>
<feature type="transmembrane region" description="Helical" evidence="2">
    <location>
        <begin position="110"/>
        <end position="130"/>
    </location>
</feature>
<protein>
    <submittedName>
        <fullName evidence="4">Zf-HC2 domain-containing protein</fullName>
    </submittedName>
</protein>
<evidence type="ECO:0000256" key="1">
    <source>
        <dbReference type="SAM" id="MobiDB-lite"/>
    </source>
</evidence>
<evidence type="ECO:0000256" key="2">
    <source>
        <dbReference type="SAM" id="Phobius"/>
    </source>
</evidence>
<organism evidence="4 5">
    <name type="scientific">Saccharopolyspora taberi</name>
    <dbReference type="NCBI Taxonomy" id="60895"/>
    <lineage>
        <taxon>Bacteria</taxon>
        <taxon>Bacillati</taxon>
        <taxon>Actinomycetota</taxon>
        <taxon>Actinomycetes</taxon>
        <taxon>Pseudonocardiales</taxon>
        <taxon>Pseudonocardiaceae</taxon>
        <taxon>Saccharopolyspora</taxon>
    </lineage>
</organism>
<dbReference type="InterPro" id="IPR027383">
    <property type="entry name" value="Znf_put"/>
</dbReference>
<gene>
    <name evidence="4" type="ORF">GCM10010470_55870</name>
</gene>
<dbReference type="EMBL" id="BAAAUX010000025">
    <property type="protein sequence ID" value="GAA2813228.1"/>
    <property type="molecule type" value="Genomic_DNA"/>
</dbReference>
<keyword evidence="2" id="KW-0472">Membrane</keyword>
<feature type="transmembrane region" description="Helical" evidence="2">
    <location>
        <begin position="167"/>
        <end position="185"/>
    </location>
</feature>
<proteinExistence type="predicted"/>
<evidence type="ECO:0000259" key="3">
    <source>
        <dbReference type="Pfam" id="PF13490"/>
    </source>
</evidence>
<name>A0ABN3VKJ6_9PSEU</name>
<reference evidence="4 5" key="1">
    <citation type="journal article" date="2019" name="Int. J. Syst. Evol. Microbiol.">
        <title>The Global Catalogue of Microorganisms (GCM) 10K type strain sequencing project: providing services to taxonomists for standard genome sequencing and annotation.</title>
        <authorList>
            <consortium name="The Broad Institute Genomics Platform"/>
            <consortium name="The Broad Institute Genome Sequencing Center for Infectious Disease"/>
            <person name="Wu L."/>
            <person name="Ma J."/>
        </authorList>
    </citation>
    <scope>NUCLEOTIDE SEQUENCE [LARGE SCALE GENOMIC DNA]</scope>
    <source>
        <strain evidence="4 5">JCM 9383</strain>
    </source>
</reference>
<comment type="caution">
    <text evidence="4">The sequence shown here is derived from an EMBL/GenBank/DDBJ whole genome shotgun (WGS) entry which is preliminary data.</text>
</comment>